<evidence type="ECO:0000313" key="2">
    <source>
        <dbReference type="EMBL" id="GAG15664.1"/>
    </source>
</evidence>
<sequence length="106" mass="12299">MKKCLKVFSYAVNKKQAQQFMLAHQKIILAGKLQGKEGILEYIRHVSCMNKAVLFVEMAKEAGVPARFYFMWVSKEALRGLLHPLAYHFWPDSFIHTFPEVKLNGR</sequence>
<comment type="caution">
    <text evidence="2">The sequence shown here is derived from an EMBL/GenBank/DDBJ whole genome shotgun (WGS) entry which is preliminary data.</text>
</comment>
<proteinExistence type="predicted"/>
<reference evidence="2" key="1">
    <citation type="journal article" date="2014" name="Front. Microbiol.">
        <title>High frequency of phylogenetically diverse reductive dehalogenase-homologous genes in deep subseafloor sedimentary metagenomes.</title>
        <authorList>
            <person name="Kawai M."/>
            <person name="Futagami T."/>
            <person name="Toyoda A."/>
            <person name="Takaki Y."/>
            <person name="Nishi S."/>
            <person name="Hori S."/>
            <person name="Arai W."/>
            <person name="Tsubouchi T."/>
            <person name="Morono Y."/>
            <person name="Uchiyama I."/>
            <person name="Ito T."/>
            <person name="Fujiyama A."/>
            <person name="Inagaki F."/>
            <person name="Takami H."/>
        </authorList>
    </citation>
    <scope>NUCLEOTIDE SEQUENCE</scope>
    <source>
        <strain evidence="2">Expedition CK06-06</strain>
    </source>
</reference>
<feature type="non-terminal residue" evidence="2">
    <location>
        <position position="106"/>
    </location>
</feature>
<accession>X0VC27</accession>
<dbReference type="EMBL" id="BARS01036477">
    <property type="protein sequence ID" value="GAG15664.1"/>
    <property type="molecule type" value="Genomic_DNA"/>
</dbReference>
<feature type="domain" description="Transglutaminase-like" evidence="1">
    <location>
        <begin position="46"/>
        <end position="95"/>
    </location>
</feature>
<protein>
    <recommendedName>
        <fullName evidence="1">Transglutaminase-like domain-containing protein</fullName>
    </recommendedName>
</protein>
<name>X0VC27_9ZZZZ</name>
<evidence type="ECO:0000259" key="1">
    <source>
        <dbReference type="Pfam" id="PF01841"/>
    </source>
</evidence>
<gene>
    <name evidence="2" type="ORF">S01H1_56061</name>
</gene>
<dbReference type="Pfam" id="PF01841">
    <property type="entry name" value="Transglut_core"/>
    <property type="match status" value="1"/>
</dbReference>
<organism evidence="2">
    <name type="scientific">marine sediment metagenome</name>
    <dbReference type="NCBI Taxonomy" id="412755"/>
    <lineage>
        <taxon>unclassified sequences</taxon>
        <taxon>metagenomes</taxon>
        <taxon>ecological metagenomes</taxon>
    </lineage>
</organism>
<dbReference type="AlphaFoldDB" id="X0VC27"/>
<dbReference type="InterPro" id="IPR002931">
    <property type="entry name" value="Transglutaminase-like"/>
</dbReference>